<comment type="similarity">
    <text evidence="1">Belongs to the short-chain dehydrogenases/reductases (SDR) family.</text>
</comment>
<dbReference type="RefSeq" id="XP_007829096.1">
    <property type="nucleotide sequence ID" value="XM_007830905.1"/>
</dbReference>
<dbReference type="InterPro" id="IPR057571">
    <property type="entry name" value="SDR_PhqE-like"/>
</dbReference>
<dbReference type="KEGG" id="pfy:PFICI_02324"/>
<dbReference type="InterPro" id="IPR036291">
    <property type="entry name" value="NAD(P)-bd_dom_sf"/>
</dbReference>
<dbReference type="PRINTS" id="PR00081">
    <property type="entry name" value="GDHRDH"/>
</dbReference>
<gene>
    <name evidence="4" type="ORF">PFICI_02324</name>
</gene>
<proteinExistence type="inferred from homology"/>
<evidence type="ECO:0000256" key="1">
    <source>
        <dbReference type="ARBA" id="ARBA00006484"/>
    </source>
</evidence>
<dbReference type="InterPro" id="IPR051122">
    <property type="entry name" value="SDR_DHRS6-like"/>
</dbReference>
<dbReference type="CDD" id="cd05233">
    <property type="entry name" value="SDR_c"/>
    <property type="match status" value="1"/>
</dbReference>
<dbReference type="Pfam" id="PF23441">
    <property type="entry name" value="SDR"/>
    <property type="match status" value="1"/>
</dbReference>
<dbReference type="AlphaFoldDB" id="W3XE66"/>
<evidence type="ECO:0000313" key="4">
    <source>
        <dbReference type="EMBL" id="ETS84299.1"/>
    </source>
</evidence>
<dbReference type="GeneID" id="19267337"/>
<dbReference type="InParanoid" id="W3XE66"/>
<sequence>MSKYNKLAGKHVLVIGGSKGIGRGVVEASLEAGAIVTLVGSSQKSADAAVTDIKTTYASANLVGLGCDLSQDTVEDDLESLFQKAGGTQPIDHVVLTAADSLTLPPLDNISTATIRHVGHMRLVVPVLVGKTAGRHLRSKPDASLTLTTGSIADKGVAGWSLMAFMAAGLTGLARNLALDLQPVRVNAVEPGLVDTPLWDTTMTAEQKDTFLREAGARAPVGRAGRVEDVAEAYLYAMKDGNCTGEIIKTRSGAHLV</sequence>
<dbReference type="GO" id="GO:0016491">
    <property type="term" value="F:oxidoreductase activity"/>
    <property type="evidence" value="ECO:0007669"/>
    <property type="project" value="UniProtKB-KW"/>
</dbReference>
<dbReference type="InterPro" id="IPR002347">
    <property type="entry name" value="SDR_fam"/>
</dbReference>
<evidence type="ECO:0000256" key="2">
    <source>
        <dbReference type="ARBA" id="ARBA00022857"/>
    </source>
</evidence>
<keyword evidence="3" id="KW-0560">Oxidoreductase</keyword>
<protein>
    <submittedName>
        <fullName evidence="4">Uncharacterized protein</fullName>
    </submittedName>
</protein>
<dbReference type="eggNOG" id="KOG1207">
    <property type="taxonomic scope" value="Eukaryota"/>
</dbReference>
<name>W3XE66_PESFW</name>
<dbReference type="PANTHER" id="PTHR43477:SF1">
    <property type="entry name" value="DIHYDROANTICAPSIN 7-DEHYDROGENASE"/>
    <property type="match status" value="1"/>
</dbReference>
<dbReference type="Proteomes" id="UP000030651">
    <property type="component" value="Unassembled WGS sequence"/>
</dbReference>
<dbReference type="EMBL" id="KI912110">
    <property type="protein sequence ID" value="ETS84299.1"/>
    <property type="molecule type" value="Genomic_DNA"/>
</dbReference>
<organism evidence="4 5">
    <name type="scientific">Pestalotiopsis fici (strain W106-1 / CGMCC3.15140)</name>
    <dbReference type="NCBI Taxonomy" id="1229662"/>
    <lineage>
        <taxon>Eukaryota</taxon>
        <taxon>Fungi</taxon>
        <taxon>Dikarya</taxon>
        <taxon>Ascomycota</taxon>
        <taxon>Pezizomycotina</taxon>
        <taxon>Sordariomycetes</taxon>
        <taxon>Xylariomycetidae</taxon>
        <taxon>Amphisphaeriales</taxon>
        <taxon>Sporocadaceae</taxon>
        <taxon>Pestalotiopsis</taxon>
    </lineage>
</organism>
<dbReference type="OMA" id="ITAHVCD"/>
<evidence type="ECO:0000313" key="5">
    <source>
        <dbReference type="Proteomes" id="UP000030651"/>
    </source>
</evidence>
<dbReference type="PANTHER" id="PTHR43477">
    <property type="entry name" value="DIHYDROANTICAPSIN 7-DEHYDROGENASE"/>
    <property type="match status" value="1"/>
</dbReference>
<keyword evidence="5" id="KW-1185">Reference proteome</keyword>
<accession>W3XE66</accession>
<dbReference type="SMR" id="W3XE66"/>
<dbReference type="HOGENOM" id="CLU_010194_15_2_1"/>
<keyword evidence="2" id="KW-0521">NADP</keyword>
<evidence type="ECO:0000256" key="3">
    <source>
        <dbReference type="ARBA" id="ARBA00023002"/>
    </source>
</evidence>
<reference evidence="5" key="1">
    <citation type="journal article" date="2015" name="BMC Genomics">
        <title>Genomic and transcriptomic analysis of the endophytic fungus Pestalotiopsis fici reveals its lifestyle and high potential for synthesis of natural products.</title>
        <authorList>
            <person name="Wang X."/>
            <person name="Zhang X."/>
            <person name="Liu L."/>
            <person name="Xiang M."/>
            <person name="Wang W."/>
            <person name="Sun X."/>
            <person name="Che Y."/>
            <person name="Guo L."/>
            <person name="Liu G."/>
            <person name="Guo L."/>
            <person name="Wang C."/>
            <person name="Yin W.B."/>
            <person name="Stadler M."/>
            <person name="Zhang X."/>
            <person name="Liu X."/>
        </authorList>
    </citation>
    <scope>NUCLEOTIDE SEQUENCE [LARGE SCALE GENOMIC DNA]</scope>
    <source>
        <strain evidence="5">W106-1 / CGMCC3.15140</strain>
    </source>
</reference>
<dbReference type="Gene3D" id="3.40.50.720">
    <property type="entry name" value="NAD(P)-binding Rossmann-like Domain"/>
    <property type="match status" value="1"/>
</dbReference>
<dbReference type="OrthoDB" id="294295at2759"/>
<dbReference type="SUPFAM" id="SSF51735">
    <property type="entry name" value="NAD(P)-binding Rossmann-fold domains"/>
    <property type="match status" value="1"/>
</dbReference>